<reference evidence="2" key="1">
    <citation type="journal article" date="2023" name="Mol. Phylogenet. Evol.">
        <title>Genome-scale phylogeny and comparative genomics of the fungal order Sordariales.</title>
        <authorList>
            <person name="Hensen N."/>
            <person name="Bonometti L."/>
            <person name="Westerberg I."/>
            <person name="Brannstrom I.O."/>
            <person name="Guillou S."/>
            <person name="Cros-Aarteil S."/>
            <person name="Calhoun S."/>
            <person name="Haridas S."/>
            <person name="Kuo A."/>
            <person name="Mondo S."/>
            <person name="Pangilinan J."/>
            <person name="Riley R."/>
            <person name="LaButti K."/>
            <person name="Andreopoulos B."/>
            <person name="Lipzen A."/>
            <person name="Chen C."/>
            <person name="Yan M."/>
            <person name="Daum C."/>
            <person name="Ng V."/>
            <person name="Clum A."/>
            <person name="Steindorff A."/>
            <person name="Ohm R.A."/>
            <person name="Martin F."/>
            <person name="Silar P."/>
            <person name="Natvig D.O."/>
            <person name="Lalanne C."/>
            <person name="Gautier V."/>
            <person name="Ament-Velasquez S.L."/>
            <person name="Kruys A."/>
            <person name="Hutchinson M.I."/>
            <person name="Powell A.J."/>
            <person name="Barry K."/>
            <person name="Miller A.N."/>
            <person name="Grigoriev I.V."/>
            <person name="Debuchy R."/>
            <person name="Gladieux P."/>
            <person name="Hiltunen Thoren M."/>
            <person name="Johannesson H."/>
        </authorList>
    </citation>
    <scope>NUCLEOTIDE SEQUENCE</scope>
    <source>
        <strain evidence="2">SMH4131-1</strain>
    </source>
</reference>
<organism evidence="2 3">
    <name type="scientific">Cercophora scortea</name>
    <dbReference type="NCBI Taxonomy" id="314031"/>
    <lineage>
        <taxon>Eukaryota</taxon>
        <taxon>Fungi</taxon>
        <taxon>Dikarya</taxon>
        <taxon>Ascomycota</taxon>
        <taxon>Pezizomycotina</taxon>
        <taxon>Sordariomycetes</taxon>
        <taxon>Sordariomycetidae</taxon>
        <taxon>Sordariales</taxon>
        <taxon>Lasiosphaeriaceae</taxon>
        <taxon>Cercophora</taxon>
    </lineage>
</organism>
<sequence>MVTTTTLAVPKPDFSSKLAAEWAARYKSRVSEYATVQHGAHPKAEGRRPVDLEFLYFLVQYMDEPECPILFREYLREEVLNPDKDVNDFLKHLELCLRNWDVKKYKLGPHFMRKLKEYKLYDLLYPVDGKYHGLPVKKIPEMFIPKYKGQSLGPKQGEAPADGALFSPPSGMKEGPSLVDGKVDGK</sequence>
<keyword evidence="3" id="KW-1185">Reference proteome</keyword>
<proteinExistence type="predicted"/>
<evidence type="ECO:0000313" key="3">
    <source>
        <dbReference type="Proteomes" id="UP001286456"/>
    </source>
</evidence>
<dbReference type="EMBL" id="JAUEPO010000001">
    <property type="protein sequence ID" value="KAK3336750.1"/>
    <property type="molecule type" value="Genomic_DNA"/>
</dbReference>
<gene>
    <name evidence="2" type="ORF">B0T19DRAFT_481222</name>
</gene>
<dbReference type="Proteomes" id="UP001286456">
    <property type="component" value="Unassembled WGS sequence"/>
</dbReference>
<name>A0AAE0J550_9PEZI</name>
<comment type="caution">
    <text evidence="2">The sequence shown here is derived from an EMBL/GenBank/DDBJ whole genome shotgun (WGS) entry which is preliminary data.</text>
</comment>
<dbReference type="AlphaFoldDB" id="A0AAE0J550"/>
<protein>
    <submittedName>
        <fullName evidence="2">Uncharacterized protein</fullName>
    </submittedName>
</protein>
<evidence type="ECO:0000313" key="2">
    <source>
        <dbReference type="EMBL" id="KAK3336750.1"/>
    </source>
</evidence>
<evidence type="ECO:0000256" key="1">
    <source>
        <dbReference type="SAM" id="MobiDB-lite"/>
    </source>
</evidence>
<feature type="non-terminal residue" evidence="2">
    <location>
        <position position="186"/>
    </location>
</feature>
<feature type="region of interest" description="Disordered" evidence="1">
    <location>
        <begin position="152"/>
        <end position="186"/>
    </location>
</feature>
<reference evidence="2" key="2">
    <citation type="submission" date="2023-06" db="EMBL/GenBank/DDBJ databases">
        <authorList>
            <consortium name="Lawrence Berkeley National Laboratory"/>
            <person name="Haridas S."/>
            <person name="Hensen N."/>
            <person name="Bonometti L."/>
            <person name="Westerberg I."/>
            <person name="Brannstrom I.O."/>
            <person name="Guillou S."/>
            <person name="Cros-Aarteil S."/>
            <person name="Calhoun S."/>
            <person name="Kuo A."/>
            <person name="Mondo S."/>
            <person name="Pangilinan J."/>
            <person name="Riley R."/>
            <person name="Labutti K."/>
            <person name="Andreopoulos B."/>
            <person name="Lipzen A."/>
            <person name="Chen C."/>
            <person name="Yanf M."/>
            <person name="Daum C."/>
            <person name="Ng V."/>
            <person name="Clum A."/>
            <person name="Steindorff A."/>
            <person name="Ohm R."/>
            <person name="Martin F."/>
            <person name="Silar P."/>
            <person name="Natvig D."/>
            <person name="Lalanne C."/>
            <person name="Gautier V."/>
            <person name="Ament-Velasquez S.L."/>
            <person name="Kruys A."/>
            <person name="Hutchinson M.I."/>
            <person name="Powell A.J."/>
            <person name="Barry K."/>
            <person name="Miller A.N."/>
            <person name="Grigoriev I.V."/>
            <person name="Debuchy R."/>
            <person name="Gladieux P."/>
            <person name="Thoren M.H."/>
            <person name="Johannesson H."/>
        </authorList>
    </citation>
    <scope>NUCLEOTIDE SEQUENCE</scope>
    <source>
        <strain evidence="2">SMH4131-1</strain>
    </source>
</reference>
<accession>A0AAE0J550</accession>